<evidence type="ECO:0000313" key="2">
    <source>
        <dbReference type="Proteomes" id="UP000314294"/>
    </source>
</evidence>
<gene>
    <name evidence="1" type="ORF">EYF80_034426</name>
</gene>
<protein>
    <submittedName>
        <fullName evidence="1">Uncharacterized protein</fullName>
    </submittedName>
</protein>
<sequence length="102" mass="10955">MQTGFFRASPLTLVMVQFLRTSEGRWASSKAKGPALGFRSPSSAVMLMALGSGFWHTSVSCGNTLGAFHAIQLERLLLEKDGEAENEGKETFSCSAMHAATL</sequence>
<organism evidence="1 2">
    <name type="scientific">Liparis tanakae</name>
    <name type="common">Tanaka's snailfish</name>
    <dbReference type="NCBI Taxonomy" id="230148"/>
    <lineage>
        <taxon>Eukaryota</taxon>
        <taxon>Metazoa</taxon>
        <taxon>Chordata</taxon>
        <taxon>Craniata</taxon>
        <taxon>Vertebrata</taxon>
        <taxon>Euteleostomi</taxon>
        <taxon>Actinopterygii</taxon>
        <taxon>Neopterygii</taxon>
        <taxon>Teleostei</taxon>
        <taxon>Neoteleostei</taxon>
        <taxon>Acanthomorphata</taxon>
        <taxon>Eupercaria</taxon>
        <taxon>Perciformes</taxon>
        <taxon>Cottioidei</taxon>
        <taxon>Cottales</taxon>
        <taxon>Liparidae</taxon>
        <taxon>Liparis</taxon>
    </lineage>
</organism>
<accession>A0A4Z2GRF3</accession>
<proteinExistence type="predicted"/>
<evidence type="ECO:0000313" key="1">
    <source>
        <dbReference type="EMBL" id="TNN55353.1"/>
    </source>
</evidence>
<dbReference type="Proteomes" id="UP000314294">
    <property type="component" value="Unassembled WGS sequence"/>
</dbReference>
<keyword evidence="2" id="KW-1185">Reference proteome</keyword>
<name>A0A4Z2GRF3_9TELE</name>
<dbReference type="EMBL" id="SRLO01000458">
    <property type="protein sequence ID" value="TNN55353.1"/>
    <property type="molecule type" value="Genomic_DNA"/>
</dbReference>
<dbReference type="AlphaFoldDB" id="A0A4Z2GRF3"/>
<reference evidence="1 2" key="1">
    <citation type="submission" date="2019-03" db="EMBL/GenBank/DDBJ databases">
        <title>First draft genome of Liparis tanakae, snailfish: a comprehensive survey of snailfish specific genes.</title>
        <authorList>
            <person name="Kim W."/>
            <person name="Song I."/>
            <person name="Jeong J.-H."/>
            <person name="Kim D."/>
            <person name="Kim S."/>
            <person name="Ryu S."/>
            <person name="Song J.Y."/>
            <person name="Lee S.K."/>
        </authorList>
    </citation>
    <scope>NUCLEOTIDE SEQUENCE [LARGE SCALE GENOMIC DNA]</scope>
    <source>
        <tissue evidence="1">Muscle</tissue>
    </source>
</reference>
<comment type="caution">
    <text evidence="1">The sequence shown here is derived from an EMBL/GenBank/DDBJ whole genome shotgun (WGS) entry which is preliminary data.</text>
</comment>